<organism evidence="1 2">
    <name type="scientific">Zoogloea oleivorans</name>
    <dbReference type="NCBI Taxonomy" id="1552750"/>
    <lineage>
        <taxon>Bacteria</taxon>
        <taxon>Pseudomonadati</taxon>
        <taxon>Pseudomonadota</taxon>
        <taxon>Betaproteobacteria</taxon>
        <taxon>Rhodocyclales</taxon>
        <taxon>Zoogloeaceae</taxon>
        <taxon>Zoogloea</taxon>
    </lineage>
</organism>
<name>A0A6C2CMD6_9RHOO</name>
<evidence type="ECO:0000313" key="1">
    <source>
        <dbReference type="EMBL" id="TYC55208.1"/>
    </source>
</evidence>
<keyword evidence="2" id="KW-1185">Reference proteome</keyword>
<sequence length="66" mass="7318">MGCTLQFPPVVLRPLANIGIDEDAPKSLLFDEDRLDSPLAELATALRERFHSLNARQRFQPGDVVG</sequence>
<reference evidence="1 2" key="1">
    <citation type="submission" date="2019-01" db="EMBL/GenBank/DDBJ databases">
        <title>Zoogloea oleivorans genome sequencing and assembly.</title>
        <authorList>
            <person name="Tancsics A."/>
            <person name="Farkas M."/>
            <person name="Kriszt B."/>
            <person name="Maroti G."/>
            <person name="Horvath B."/>
        </authorList>
    </citation>
    <scope>NUCLEOTIDE SEQUENCE [LARGE SCALE GENOMIC DNA]</scope>
    <source>
        <strain evidence="1 2">Buc</strain>
    </source>
</reference>
<comment type="caution">
    <text evidence="1">The sequence shown here is derived from an EMBL/GenBank/DDBJ whole genome shotgun (WGS) entry which is preliminary data.</text>
</comment>
<dbReference type="RefSeq" id="WP_148579775.1">
    <property type="nucleotide sequence ID" value="NZ_SDKK01000013.1"/>
</dbReference>
<gene>
    <name evidence="1" type="ORF">ETQ85_14395</name>
</gene>
<protein>
    <submittedName>
        <fullName evidence="1">Uncharacterized protein</fullName>
    </submittedName>
</protein>
<evidence type="ECO:0000313" key="2">
    <source>
        <dbReference type="Proteomes" id="UP000389128"/>
    </source>
</evidence>
<dbReference type="AlphaFoldDB" id="A0A6C2CMD6"/>
<proteinExistence type="predicted"/>
<accession>A0A6C2CMD6</accession>
<dbReference type="Proteomes" id="UP000389128">
    <property type="component" value="Unassembled WGS sequence"/>
</dbReference>
<dbReference type="EMBL" id="SDKK01000013">
    <property type="protein sequence ID" value="TYC55208.1"/>
    <property type="molecule type" value="Genomic_DNA"/>
</dbReference>